<gene>
    <name evidence="1" type="ORF">DERYTH_LOCUS20669</name>
</gene>
<dbReference type="OrthoDB" id="271937at2759"/>
<reference evidence="1" key="1">
    <citation type="submission" date="2021-06" db="EMBL/GenBank/DDBJ databases">
        <authorList>
            <person name="Kallberg Y."/>
            <person name="Tangrot J."/>
            <person name="Rosling A."/>
        </authorList>
    </citation>
    <scope>NUCLEOTIDE SEQUENCE</scope>
    <source>
        <strain evidence="1">MA453B</strain>
    </source>
</reference>
<dbReference type="EMBL" id="CAJVPY010024778">
    <property type="protein sequence ID" value="CAG8787255.1"/>
    <property type="molecule type" value="Genomic_DNA"/>
</dbReference>
<feature type="non-terminal residue" evidence="1">
    <location>
        <position position="86"/>
    </location>
</feature>
<organism evidence="1 2">
    <name type="scientific">Dentiscutata erythropus</name>
    <dbReference type="NCBI Taxonomy" id="1348616"/>
    <lineage>
        <taxon>Eukaryota</taxon>
        <taxon>Fungi</taxon>
        <taxon>Fungi incertae sedis</taxon>
        <taxon>Mucoromycota</taxon>
        <taxon>Glomeromycotina</taxon>
        <taxon>Glomeromycetes</taxon>
        <taxon>Diversisporales</taxon>
        <taxon>Gigasporaceae</taxon>
        <taxon>Dentiscutata</taxon>
    </lineage>
</organism>
<comment type="caution">
    <text evidence="1">The sequence shown here is derived from an EMBL/GenBank/DDBJ whole genome shotgun (WGS) entry which is preliminary data.</text>
</comment>
<accession>A0A9N9JM87</accession>
<dbReference type="Proteomes" id="UP000789405">
    <property type="component" value="Unassembled WGS sequence"/>
</dbReference>
<name>A0A9N9JM87_9GLOM</name>
<sequence>GKHIWIGDSRPNISNALQKISGEEMCYGCPLFSLKERKPPILEHATIYVGDILMGRTVPSLGDMIGCHADILAFVVLEVDLEWPIQ</sequence>
<keyword evidence="2" id="KW-1185">Reference proteome</keyword>
<dbReference type="AlphaFoldDB" id="A0A9N9JM87"/>
<protein>
    <submittedName>
        <fullName evidence="1">7664_t:CDS:1</fullName>
    </submittedName>
</protein>
<evidence type="ECO:0000313" key="2">
    <source>
        <dbReference type="Proteomes" id="UP000789405"/>
    </source>
</evidence>
<evidence type="ECO:0000313" key="1">
    <source>
        <dbReference type="EMBL" id="CAG8787255.1"/>
    </source>
</evidence>
<proteinExistence type="predicted"/>